<dbReference type="HOGENOM" id="CLU_2037168_0_0_6"/>
<sequence length="121" mass="13689">MSKINQSELFVVILKEIASQRSNTEMTGEQFHEITKAVNLICGAFEGKAIERQSELQLPTHTPCPTAPKYVWLQTDPEPEEEGKPIYPDNGVEITWCSGWINPTDTLYVRADLVQRIKGIE</sequence>
<comment type="caution">
    <text evidence="1">The sequence shown here is derived from an EMBL/GenBank/DDBJ whole genome shotgun (WGS) entry which is preliminary data.</text>
</comment>
<dbReference type="RefSeq" id="WP_038245244.1">
    <property type="nucleotide sequence ID" value="NZ_CAWLZI010000093.1"/>
</dbReference>
<organism evidence="1 2">
    <name type="scientific">Xenorhabdus bovienii str. kraussei Quebec</name>
    <dbReference type="NCBI Taxonomy" id="1398203"/>
    <lineage>
        <taxon>Bacteria</taxon>
        <taxon>Pseudomonadati</taxon>
        <taxon>Pseudomonadota</taxon>
        <taxon>Gammaproteobacteria</taxon>
        <taxon>Enterobacterales</taxon>
        <taxon>Morganellaceae</taxon>
        <taxon>Xenorhabdus</taxon>
    </lineage>
</organism>
<gene>
    <name evidence="1" type="ORF">XBKQ1_970031</name>
</gene>
<evidence type="ECO:0000313" key="1">
    <source>
        <dbReference type="EMBL" id="CDH22150.1"/>
    </source>
</evidence>
<evidence type="ECO:0000313" key="2">
    <source>
        <dbReference type="Proteomes" id="UP000028500"/>
    </source>
</evidence>
<dbReference type="AlphaFoldDB" id="A0A077PCK7"/>
<dbReference type="EMBL" id="CBSY010000291">
    <property type="protein sequence ID" value="CDH22150.1"/>
    <property type="molecule type" value="Genomic_DNA"/>
</dbReference>
<dbReference type="OrthoDB" id="5678344at2"/>
<reference evidence="1" key="1">
    <citation type="submission" date="2013-07" db="EMBL/GenBank/DDBJ databases">
        <title>Sub-species coevolution in mutualistic symbiosis.</title>
        <authorList>
            <person name="Murfin K."/>
            <person name="Klassen J."/>
            <person name="Lee M."/>
            <person name="Forst S."/>
            <person name="Stock P."/>
            <person name="Goodrich-Blair H."/>
        </authorList>
    </citation>
    <scope>NUCLEOTIDE SEQUENCE [LARGE SCALE GENOMIC DNA]</scope>
    <source>
        <strain evidence="1">Kraussei Quebec</strain>
    </source>
</reference>
<name>A0A077PCK7_XENBV</name>
<dbReference type="Proteomes" id="UP000028500">
    <property type="component" value="Unassembled WGS sequence"/>
</dbReference>
<proteinExistence type="predicted"/>
<protein>
    <submittedName>
        <fullName evidence="1">Uncharacterized protein</fullName>
    </submittedName>
</protein>
<accession>A0A077PCK7</accession>
<keyword evidence="2" id="KW-1185">Reference proteome</keyword>